<organism evidence="3 4">
    <name type="scientific">Arcanobacterium bovis</name>
    <dbReference type="NCBI Taxonomy" id="2529275"/>
    <lineage>
        <taxon>Bacteria</taxon>
        <taxon>Bacillati</taxon>
        <taxon>Actinomycetota</taxon>
        <taxon>Actinomycetes</taxon>
        <taxon>Actinomycetales</taxon>
        <taxon>Actinomycetaceae</taxon>
        <taxon>Arcanobacterium</taxon>
    </lineage>
</organism>
<feature type="region of interest" description="Disordered" evidence="1">
    <location>
        <begin position="387"/>
        <end position="424"/>
    </location>
</feature>
<comment type="caution">
    <text evidence="3">The sequence shown here is derived from an EMBL/GenBank/DDBJ whole genome shotgun (WGS) entry which is preliminary data.</text>
</comment>
<dbReference type="Proteomes" id="UP000293036">
    <property type="component" value="Unassembled WGS sequence"/>
</dbReference>
<keyword evidence="2" id="KW-0812">Transmembrane</keyword>
<accession>A0A4Q9UZQ1</accession>
<dbReference type="GO" id="GO:0005975">
    <property type="term" value="P:carbohydrate metabolic process"/>
    <property type="evidence" value="ECO:0007669"/>
    <property type="project" value="UniProtKB-ARBA"/>
</dbReference>
<dbReference type="AlphaFoldDB" id="A0A4Q9UZQ1"/>
<dbReference type="OrthoDB" id="3199332at2"/>
<name>A0A4Q9UZQ1_9ACTO</name>
<feature type="compositionally biased region" description="Basic and acidic residues" evidence="1">
    <location>
        <begin position="405"/>
        <end position="416"/>
    </location>
</feature>
<dbReference type="RefSeq" id="WP_131281340.1">
    <property type="nucleotide sequence ID" value="NZ_JBHSLR010000006.1"/>
</dbReference>
<evidence type="ECO:0000256" key="1">
    <source>
        <dbReference type="SAM" id="MobiDB-lite"/>
    </source>
</evidence>
<sequence length="424" mass="44786">MHNSKRFSMRVPFAILLFLLMCLFVIPAPLALAQSTTDVTIHKTQGEGDTPGLPLAGITFEALPVLGITEASIDALIAEMKTNPMLDGHTLGSPVQAVSNAQGDASFAGLPDAIYLIREIPSHVGNVSYSVISPFLIALPRMATTQADGKQKLTIYAKNQPLTIAITSTPDSAVQPGSSVMWHIHSNVPAPDRFGLLHNYILVSRLDPALQYDGVNGVVISDGNTSLTLEPDVDYVVNFEPSTNSVSVTLTPNGLAKLAAMRMKSPLTNVLLDIKTTVRPDTPQGAVIKNEVQLFPDGWPLNGTAGVAIGAVSDVSNVTVVVPTPSPSTPQCPPTGCECPPQGCEASVISVILAKTGAYLKEIIIGAIGFLVAGLVIFFVALKRRKDDEPAVDSPNTTAKNTLHKSSDEVVEEQKINEGGGDVQ</sequence>
<dbReference type="Gene3D" id="2.60.40.740">
    <property type="match status" value="1"/>
</dbReference>
<dbReference type="EMBL" id="SJDT01000004">
    <property type="protein sequence ID" value="TBW21509.1"/>
    <property type="molecule type" value="Genomic_DNA"/>
</dbReference>
<dbReference type="InterPro" id="IPR013783">
    <property type="entry name" value="Ig-like_fold"/>
</dbReference>
<proteinExistence type="predicted"/>
<keyword evidence="4" id="KW-1185">Reference proteome</keyword>
<feature type="transmembrane region" description="Helical" evidence="2">
    <location>
        <begin position="363"/>
        <end position="382"/>
    </location>
</feature>
<gene>
    <name evidence="3" type="ORF">EZJ44_06095</name>
</gene>
<evidence type="ECO:0000313" key="3">
    <source>
        <dbReference type="EMBL" id="TBW21509.1"/>
    </source>
</evidence>
<dbReference type="Gene3D" id="2.60.40.10">
    <property type="entry name" value="Immunoglobulins"/>
    <property type="match status" value="1"/>
</dbReference>
<evidence type="ECO:0000313" key="4">
    <source>
        <dbReference type="Proteomes" id="UP000293036"/>
    </source>
</evidence>
<reference evidence="3 4" key="1">
    <citation type="submission" date="2019-02" db="EMBL/GenBank/DDBJ databases">
        <title>Arcanobacterium bovis sp. nov., isolated from the milk of a cow with mastitis.</title>
        <authorList>
            <person name="Sammra O."/>
            <person name="Foster G."/>
            <person name="Hassan A."/>
            <person name="Alssahen M."/>
            <person name="Laemmler C."/>
            <person name="Borowiak M."/>
            <person name="Malorny B."/>
            <person name="Abdulmawjood A."/>
        </authorList>
    </citation>
    <scope>NUCLEOTIDE SEQUENCE [LARGE SCALE GENOMIC DNA]</scope>
    <source>
        <strain evidence="3 4">C605018/01/1</strain>
    </source>
</reference>
<evidence type="ECO:0000256" key="2">
    <source>
        <dbReference type="SAM" id="Phobius"/>
    </source>
</evidence>
<keyword evidence="2" id="KW-0472">Membrane</keyword>
<protein>
    <submittedName>
        <fullName evidence="3">Isopeptide-forming domain-containing fimbrial protein</fullName>
    </submittedName>
</protein>
<keyword evidence="2" id="KW-1133">Transmembrane helix</keyword>